<reference evidence="2 3" key="1">
    <citation type="journal article" date="2017" name="Nat. Commun.">
        <title>In situ click chemistry generation of cyclooxygenase-2 inhibitors.</title>
        <authorList>
            <person name="Bhardwaj A."/>
            <person name="Kaur J."/>
            <person name="Wuest M."/>
            <person name="Wuest F."/>
        </authorList>
    </citation>
    <scope>NUCLEOTIDE SEQUENCE [LARGE SCALE GENOMIC DNA]</scope>
    <source>
        <strain evidence="2">S2_012_000_R3_94</strain>
    </source>
</reference>
<evidence type="ECO:0000256" key="1">
    <source>
        <dbReference type="SAM" id="SignalP"/>
    </source>
</evidence>
<evidence type="ECO:0000313" key="3">
    <source>
        <dbReference type="Proteomes" id="UP000315344"/>
    </source>
</evidence>
<accession>A0A533I1C7</accession>
<gene>
    <name evidence="2" type="ORF">DI616_18560</name>
</gene>
<evidence type="ECO:0000313" key="2">
    <source>
        <dbReference type="EMBL" id="TKW64297.1"/>
    </source>
</evidence>
<dbReference type="InterPro" id="IPR015001">
    <property type="entry name" value="DUF1850"/>
</dbReference>
<proteinExistence type="predicted"/>
<dbReference type="EMBL" id="VAFL01000024">
    <property type="protein sequence ID" value="TKW64297.1"/>
    <property type="molecule type" value="Genomic_DNA"/>
</dbReference>
<dbReference type="Proteomes" id="UP000315344">
    <property type="component" value="Unassembled WGS sequence"/>
</dbReference>
<feature type="chain" id="PRO_5021909565" evidence="1">
    <location>
        <begin position="25"/>
        <end position="166"/>
    </location>
</feature>
<sequence length="166" mass="17457">MAARSDLRAWGVAALAAILPPVLAQPVAAGEGAALCLSETRGDGAALARLPLGPDGGFELSFIHSVSRTPVRDVYRVEAGEIIQTHEIFTAHGAGLPSVADDVGVTAWRHKDGRFVLDMRRPTGPIHLRVQAQYENTLHIAGTDLALADLGVPALTLAPCDKEPTL</sequence>
<organism evidence="2 3">
    <name type="scientific">Paracoccus denitrificans</name>
    <dbReference type="NCBI Taxonomy" id="266"/>
    <lineage>
        <taxon>Bacteria</taxon>
        <taxon>Pseudomonadati</taxon>
        <taxon>Pseudomonadota</taxon>
        <taxon>Alphaproteobacteria</taxon>
        <taxon>Rhodobacterales</taxon>
        <taxon>Paracoccaceae</taxon>
        <taxon>Paracoccus</taxon>
    </lineage>
</organism>
<dbReference type="Pfam" id="PF08905">
    <property type="entry name" value="DUF1850"/>
    <property type="match status" value="1"/>
</dbReference>
<keyword evidence="1" id="KW-0732">Signal</keyword>
<feature type="signal peptide" evidence="1">
    <location>
        <begin position="1"/>
        <end position="24"/>
    </location>
</feature>
<name>A0A533I1C7_PARDE</name>
<comment type="caution">
    <text evidence="2">The sequence shown here is derived from an EMBL/GenBank/DDBJ whole genome shotgun (WGS) entry which is preliminary data.</text>
</comment>
<dbReference type="AlphaFoldDB" id="A0A533I1C7"/>
<protein>
    <submittedName>
        <fullName evidence="2">DUF1850 domain-containing protein</fullName>
    </submittedName>
</protein>